<protein>
    <submittedName>
        <fullName evidence="1">Uncharacterized protein</fullName>
    </submittedName>
</protein>
<name>W1NQZ0_AMBTC</name>
<dbReference type="Proteomes" id="UP000017836">
    <property type="component" value="Unassembled WGS sequence"/>
</dbReference>
<gene>
    <name evidence="1" type="ORF">AMTR_s00127p00099830</name>
</gene>
<accession>W1NQZ0</accession>
<proteinExistence type="predicted"/>
<evidence type="ECO:0000313" key="1">
    <source>
        <dbReference type="EMBL" id="ERM97395.1"/>
    </source>
</evidence>
<sequence>MIHFWSYGVWNSERIPSRLYYSLFLDTQAVQETPMRVEPVPTVYASSSQASKTTVHLICMFLVMHTFPSRVRCQLGLLQTFYEITPSKTPIMVSTTDEDAYLREMAPWIEE</sequence>
<dbReference type="Gramene" id="ERM97395">
    <property type="protein sequence ID" value="ERM97395"/>
    <property type="gene ID" value="AMTR_s00127p00099830"/>
</dbReference>
<dbReference type="AlphaFoldDB" id="W1NQZ0"/>
<dbReference type="EMBL" id="KI396482">
    <property type="protein sequence ID" value="ERM97395.1"/>
    <property type="molecule type" value="Genomic_DNA"/>
</dbReference>
<dbReference type="HOGENOM" id="CLU_2161833_0_0_1"/>
<organism evidence="1 2">
    <name type="scientific">Amborella trichopoda</name>
    <dbReference type="NCBI Taxonomy" id="13333"/>
    <lineage>
        <taxon>Eukaryota</taxon>
        <taxon>Viridiplantae</taxon>
        <taxon>Streptophyta</taxon>
        <taxon>Embryophyta</taxon>
        <taxon>Tracheophyta</taxon>
        <taxon>Spermatophyta</taxon>
        <taxon>Magnoliopsida</taxon>
        <taxon>Amborellales</taxon>
        <taxon>Amborellaceae</taxon>
        <taxon>Amborella</taxon>
    </lineage>
</organism>
<reference evidence="2" key="1">
    <citation type="journal article" date="2013" name="Science">
        <title>The Amborella genome and the evolution of flowering plants.</title>
        <authorList>
            <consortium name="Amborella Genome Project"/>
        </authorList>
    </citation>
    <scope>NUCLEOTIDE SEQUENCE [LARGE SCALE GENOMIC DNA]</scope>
</reference>
<evidence type="ECO:0000313" key="2">
    <source>
        <dbReference type="Proteomes" id="UP000017836"/>
    </source>
</evidence>
<keyword evidence="2" id="KW-1185">Reference proteome</keyword>